<gene>
    <name evidence="2" type="ORF">HHL23_22080</name>
</gene>
<evidence type="ECO:0000313" key="3">
    <source>
        <dbReference type="Proteomes" id="UP000544054"/>
    </source>
</evidence>
<keyword evidence="1" id="KW-0812">Transmembrane</keyword>
<dbReference type="RefSeq" id="WP_169236899.1">
    <property type="nucleotide sequence ID" value="NZ_JABBGI010000058.1"/>
</dbReference>
<reference evidence="2 3" key="1">
    <citation type="submission" date="2020-04" db="EMBL/GenBank/DDBJ databases">
        <title>Chryseobacterium sp. RP-3-3 sp. nov., isolated from Jeju soil.</title>
        <authorList>
            <person name="Dahal R.H."/>
        </authorList>
    </citation>
    <scope>NUCLEOTIDE SEQUENCE [LARGE SCALE GENOMIC DNA]</scope>
    <source>
        <strain evidence="2 3">RP-3-3</strain>
    </source>
</reference>
<accession>A0A7Y0FTL6</accession>
<feature type="transmembrane region" description="Helical" evidence="1">
    <location>
        <begin position="84"/>
        <end position="103"/>
    </location>
</feature>
<dbReference type="AlphaFoldDB" id="A0A7Y0FTL6"/>
<dbReference type="Proteomes" id="UP000544054">
    <property type="component" value="Unassembled WGS sequence"/>
</dbReference>
<proteinExistence type="predicted"/>
<evidence type="ECO:0000313" key="2">
    <source>
        <dbReference type="EMBL" id="NML72448.1"/>
    </source>
</evidence>
<keyword evidence="3" id="KW-1185">Reference proteome</keyword>
<name>A0A7Y0FTL6_9FLAO</name>
<keyword evidence="1" id="KW-1133">Transmembrane helix</keyword>
<organism evidence="2 3">
    <name type="scientific">Chryseobacterium antibioticum</name>
    <dbReference type="NCBI Taxonomy" id="2728847"/>
    <lineage>
        <taxon>Bacteria</taxon>
        <taxon>Pseudomonadati</taxon>
        <taxon>Bacteroidota</taxon>
        <taxon>Flavobacteriia</taxon>
        <taxon>Flavobacteriales</taxon>
        <taxon>Weeksellaceae</taxon>
        <taxon>Chryseobacterium group</taxon>
        <taxon>Chryseobacterium</taxon>
    </lineage>
</organism>
<feature type="transmembrane region" description="Helical" evidence="1">
    <location>
        <begin position="39"/>
        <end position="64"/>
    </location>
</feature>
<protein>
    <submittedName>
        <fullName evidence="2">Uncharacterized protein</fullName>
    </submittedName>
</protein>
<dbReference type="EMBL" id="JABBGI010000058">
    <property type="protein sequence ID" value="NML72448.1"/>
    <property type="molecule type" value="Genomic_DNA"/>
</dbReference>
<comment type="caution">
    <text evidence="2">The sequence shown here is derived from an EMBL/GenBank/DDBJ whole genome shotgun (WGS) entry which is preliminary data.</text>
</comment>
<sequence>MYLKEGGGRIFIPNKKVLSNNPALRDCFGKILLSHTADILYLFCNTPCFSLKILLMIIAIFLDFLLETTTELSFSDMYASGLEINFKAFFSVFLVLGFFRVLAKEVCGDFFRGGEENTTTLILEICSRLCTAVLPSTYNGTGIFFLSV</sequence>
<evidence type="ECO:0000256" key="1">
    <source>
        <dbReference type="SAM" id="Phobius"/>
    </source>
</evidence>
<keyword evidence="1" id="KW-0472">Membrane</keyword>